<dbReference type="Proteomes" id="UP000243797">
    <property type="component" value="Unassembled WGS sequence"/>
</dbReference>
<evidence type="ECO:0000313" key="7">
    <source>
        <dbReference type="EMBL" id="PNS21595.1"/>
    </source>
</evidence>
<dbReference type="Pfam" id="PF05462">
    <property type="entry name" value="Dicty_CAR"/>
    <property type="match status" value="1"/>
</dbReference>
<keyword evidence="3 5" id="KW-1133">Transmembrane helix</keyword>
<feature type="transmembrane region" description="Helical" evidence="5">
    <location>
        <begin position="303"/>
        <end position="322"/>
    </location>
</feature>
<feature type="transmembrane region" description="Helical" evidence="5">
    <location>
        <begin position="174"/>
        <end position="197"/>
    </location>
</feature>
<feature type="transmembrane region" description="Helical" evidence="5">
    <location>
        <begin position="122"/>
        <end position="144"/>
    </location>
</feature>
<evidence type="ECO:0000256" key="2">
    <source>
        <dbReference type="ARBA" id="ARBA00022692"/>
    </source>
</evidence>
<comment type="subcellular location">
    <subcellularLocation>
        <location evidence="1">Membrane</location>
        <topology evidence="1">Multi-pass membrane protein</topology>
    </subcellularLocation>
</comment>
<dbReference type="PANTHER" id="PTHR23112:SF22">
    <property type="entry name" value="G-PROTEIN COUPLED RECEPTOR"/>
    <property type="match status" value="1"/>
</dbReference>
<sequence length="416" mass="47124">MPLDNALTSAQWQAITITERVNSAISIASIAFIALTYLTTPCFNKPINRLIFFAGFGNLGTCIAALIADIGPLSGPDSPVCQAQAFFVQMFLGVDGLWAFCMAINVYLAFFRGFSVEQFKRLDMWYLLFCYGLSFLPALIFVFVSATDRGRVYGPATIWCWISERWNSLRFAFLYAWIWLAIGFALAIYIRAGIVIYQRRRQLSGFLNPLNENPFKAVVTTEVHVTSEPLGEEGISSLPAPAVAALPFSDPRPQAQYQADVDVATDYTSNTSDKTVRYPDLPALLQVRSYTRQVAQDSVNPEAWLYARVAFLFYIALIITWIPSSINRIYSLARPGEVSFALSYMASFLFPLQAFWNLVVYVITSRRACENLMRRWFFGGRGIRETEIMIREDGTQVMKKRMERIERLGSEDPIVW</sequence>
<feature type="transmembrane region" description="Helical" evidence="5">
    <location>
        <begin position="88"/>
        <end position="110"/>
    </location>
</feature>
<dbReference type="GO" id="GO:0007189">
    <property type="term" value="P:adenylate cyclase-activating G protein-coupled receptor signaling pathway"/>
    <property type="evidence" value="ECO:0007669"/>
    <property type="project" value="TreeGrafter"/>
</dbReference>
<evidence type="ECO:0000313" key="8">
    <source>
        <dbReference type="Proteomes" id="UP000243797"/>
    </source>
</evidence>
<comment type="caution">
    <text evidence="7">The sequence shown here is derived from an EMBL/GenBank/DDBJ whole genome shotgun (WGS) entry which is preliminary data.</text>
</comment>
<gene>
    <name evidence="7" type="ORF">CAC42_954</name>
</gene>
<feature type="transmembrane region" description="Helical" evidence="5">
    <location>
        <begin position="50"/>
        <end position="68"/>
    </location>
</feature>
<feature type="domain" description="G-protein coupled receptors family 2 profile 2" evidence="6">
    <location>
        <begin position="15"/>
        <end position="201"/>
    </location>
</feature>
<dbReference type="STRING" id="2082308.A0A2K1R2T4"/>
<protein>
    <submittedName>
        <fullName evidence="7">MMS19 nucleotide excision repair</fullName>
    </submittedName>
</protein>
<dbReference type="GO" id="GO:0007166">
    <property type="term" value="P:cell surface receptor signaling pathway"/>
    <property type="evidence" value="ECO:0007669"/>
    <property type="project" value="InterPro"/>
</dbReference>
<dbReference type="PANTHER" id="PTHR23112">
    <property type="entry name" value="G PROTEIN-COUPLED RECEPTOR 157-RELATED"/>
    <property type="match status" value="1"/>
</dbReference>
<dbReference type="OrthoDB" id="18453at2759"/>
<dbReference type="SUPFAM" id="SSF81321">
    <property type="entry name" value="Family A G protein-coupled receptor-like"/>
    <property type="match status" value="1"/>
</dbReference>
<evidence type="ECO:0000256" key="1">
    <source>
        <dbReference type="ARBA" id="ARBA00004141"/>
    </source>
</evidence>
<dbReference type="InParanoid" id="A0A2K1R2T4"/>
<dbReference type="Gene3D" id="1.20.1070.10">
    <property type="entry name" value="Rhodopsin 7-helix transmembrane proteins"/>
    <property type="match status" value="1"/>
</dbReference>
<keyword evidence="4 5" id="KW-0472">Membrane</keyword>
<keyword evidence="2 5" id="KW-0812">Transmembrane</keyword>
<feature type="transmembrane region" description="Helical" evidence="5">
    <location>
        <begin position="342"/>
        <end position="364"/>
    </location>
</feature>
<dbReference type="GO" id="GO:0005886">
    <property type="term" value="C:plasma membrane"/>
    <property type="evidence" value="ECO:0007669"/>
    <property type="project" value="TreeGrafter"/>
</dbReference>
<dbReference type="EMBL" id="NKHZ01000011">
    <property type="protein sequence ID" value="PNS21595.1"/>
    <property type="molecule type" value="Genomic_DNA"/>
</dbReference>
<evidence type="ECO:0000256" key="5">
    <source>
        <dbReference type="SAM" id="Phobius"/>
    </source>
</evidence>
<organism evidence="7 8">
    <name type="scientific">Sphaceloma murrayae</name>
    <dbReference type="NCBI Taxonomy" id="2082308"/>
    <lineage>
        <taxon>Eukaryota</taxon>
        <taxon>Fungi</taxon>
        <taxon>Dikarya</taxon>
        <taxon>Ascomycota</taxon>
        <taxon>Pezizomycotina</taxon>
        <taxon>Dothideomycetes</taxon>
        <taxon>Dothideomycetidae</taxon>
        <taxon>Myriangiales</taxon>
        <taxon>Elsinoaceae</taxon>
        <taxon>Sphaceloma</taxon>
    </lineage>
</organism>
<evidence type="ECO:0000256" key="4">
    <source>
        <dbReference type="ARBA" id="ARBA00023136"/>
    </source>
</evidence>
<accession>A0A2K1R2T4</accession>
<reference evidence="7 8" key="1">
    <citation type="submission" date="2017-06" db="EMBL/GenBank/DDBJ databases">
        <title>Draft genome sequence of a variant of Elsinoe murrayae.</title>
        <authorList>
            <person name="Cheng Q."/>
        </authorList>
    </citation>
    <scope>NUCLEOTIDE SEQUENCE [LARGE SCALE GENOMIC DNA]</scope>
    <source>
        <strain evidence="7 8">CQ-2017a</strain>
    </source>
</reference>
<keyword evidence="8" id="KW-1185">Reference proteome</keyword>
<dbReference type="AlphaFoldDB" id="A0A2K1R2T4"/>
<feature type="transmembrane region" description="Helical" evidence="5">
    <location>
        <begin position="20"/>
        <end position="38"/>
    </location>
</feature>
<proteinExistence type="predicted"/>
<dbReference type="InterPro" id="IPR017981">
    <property type="entry name" value="GPCR_2-like_7TM"/>
</dbReference>
<dbReference type="PROSITE" id="PS50261">
    <property type="entry name" value="G_PROTEIN_RECEP_F2_4"/>
    <property type="match status" value="1"/>
</dbReference>
<evidence type="ECO:0000259" key="6">
    <source>
        <dbReference type="PROSITE" id="PS50261"/>
    </source>
</evidence>
<evidence type="ECO:0000256" key="3">
    <source>
        <dbReference type="ARBA" id="ARBA00022989"/>
    </source>
</evidence>
<name>A0A2K1R2T4_9PEZI</name>
<dbReference type="GO" id="GO:0004930">
    <property type="term" value="F:G protein-coupled receptor activity"/>
    <property type="evidence" value="ECO:0007669"/>
    <property type="project" value="TreeGrafter"/>
</dbReference>